<dbReference type="RefSeq" id="WP_190289939.1">
    <property type="nucleotide sequence ID" value="NZ_JABFCZ010000003.1"/>
</dbReference>
<protein>
    <submittedName>
        <fullName evidence="2">DUF1330 domain-containing protein</fullName>
    </submittedName>
</protein>
<evidence type="ECO:0000313" key="2">
    <source>
        <dbReference type="EMBL" id="MBD1545275.1"/>
    </source>
</evidence>
<dbReference type="InterPro" id="IPR010753">
    <property type="entry name" value="DUF1330"/>
</dbReference>
<dbReference type="EMBL" id="JABFCZ010000003">
    <property type="protein sequence ID" value="MBD1545275.1"/>
    <property type="molecule type" value="Genomic_DNA"/>
</dbReference>
<dbReference type="Pfam" id="PF07045">
    <property type="entry name" value="DUF1330"/>
    <property type="match status" value="1"/>
</dbReference>
<dbReference type="Proteomes" id="UP000598467">
    <property type="component" value="Unassembled WGS sequence"/>
</dbReference>
<accession>A0A926S4N2</accession>
<sequence length="95" mass="9959">MSVQALAMITVTDRETLAKYREAAAEALARHGGKVLAGDPQPVVLEAAGDVPDMTALLSFPSVEAAKGWRQDPALAEIHALRNAGGRSTIIVLPN</sequence>
<evidence type="ECO:0000313" key="3">
    <source>
        <dbReference type="Proteomes" id="UP000598467"/>
    </source>
</evidence>
<comment type="caution">
    <text evidence="2">The sequence shown here is derived from an EMBL/GenBank/DDBJ whole genome shotgun (WGS) entry which is preliminary data.</text>
</comment>
<organism evidence="2 3">
    <name type="scientific">Roseibium aggregatum</name>
    <dbReference type="NCBI Taxonomy" id="187304"/>
    <lineage>
        <taxon>Bacteria</taxon>
        <taxon>Pseudomonadati</taxon>
        <taxon>Pseudomonadota</taxon>
        <taxon>Alphaproteobacteria</taxon>
        <taxon>Hyphomicrobiales</taxon>
        <taxon>Stappiaceae</taxon>
        <taxon>Roseibium</taxon>
    </lineage>
</organism>
<feature type="domain" description="DUF1330" evidence="1">
    <location>
        <begin position="5"/>
        <end position="93"/>
    </location>
</feature>
<dbReference type="Gene3D" id="3.30.70.100">
    <property type="match status" value="1"/>
</dbReference>
<dbReference type="SUPFAM" id="SSF54909">
    <property type="entry name" value="Dimeric alpha+beta barrel"/>
    <property type="match status" value="1"/>
</dbReference>
<dbReference type="AlphaFoldDB" id="A0A926S4N2"/>
<reference evidence="2" key="1">
    <citation type="submission" date="2020-05" db="EMBL/GenBank/DDBJ databases">
        <title>Identification of trans-AT polyketide cluster in two marine bacteria, producers of a novel glutaramide-containing polyketide sesbanimide D and analogs.</title>
        <authorList>
            <person name="Kacar D."/>
            <person name="Rodriguez P."/>
            <person name="Canedo L."/>
            <person name="Gonzalez E."/>
            <person name="Galan B."/>
            <person name="De La Calle F."/>
            <person name="Garcia J.L."/>
        </authorList>
    </citation>
    <scope>NUCLEOTIDE SEQUENCE</scope>
    <source>
        <strain evidence="2">PHM038</strain>
    </source>
</reference>
<name>A0A926S4N2_9HYPH</name>
<gene>
    <name evidence="2" type="ORF">HK439_03305</name>
</gene>
<dbReference type="InterPro" id="IPR011008">
    <property type="entry name" value="Dimeric_a/b-barrel"/>
</dbReference>
<evidence type="ECO:0000259" key="1">
    <source>
        <dbReference type="Pfam" id="PF07045"/>
    </source>
</evidence>
<proteinExistence type="predicted"/>